<evidence type="ECO:0000256" key="6">
    <source>
        <dbReference type="RuleBase" id="RU361157"/>
    </source>
</evidence>
<evidence type="ECO:0000256" key="5">
    <source>
        <dbReference type="ARBA" id="ARBA00023251"/>
    </source>
</evidence>
<dbReference type="Pfam" id="PF01061">
    <property type="entry name" value="ABC2_membrane"/>
    <property type="match status" value="1"/>
</dbReference>
<evidence type="ECO:0000256" key="2">
    <source>
        <dbReference type="ARBA" id="ARBA00022692"/>
    </source>
</evidence>
<feature type="domain" description="ABC transmembrane type-2" evidence="8">
    <location>
        <begin position="45"/>
        <end position="281"/>
    </location>
</feature>
<protein>
    <recommendedName>
        <fullName evidence="6">Transport permease protein</fullName>
    </recommendedName>
</protein>
<sequence length="286" mass="30914">MTTVQTSTRPSAAAPPRREARRPSLLRMVRARAVLEIKQFYRSKGQMLLSFSLPLIMYILFSTIFSGDIDGTSVTAGQLYATGMLAMGVAATSFQSLALQVSLERQNGALKRLRGTPMPPTAYFAGKIAVVLVTSLGQAAVLLIVGSAFFHLHLPTGAGPWVNFLWLYALGIAGCSLLGLAFSTLIKGDNGGGPMVVLPFMVVQFISGVFIPFQELPHYLQQVAAVLPLKWLAQGMRSVFLPHAYAANEVTGQWETGRTALVLGAWVVGGLVLCLLTFRWKNRDDG</sequence>
<organism evidence="9 10">
    <name type="scientific">Streptomyces montanisoli</name>
    <dbReference type="NCBI Taxonomy" id="2798581"/>
    <lineage>
        <taxon>Bacteria</taxon>
        <taxon>Bacillati</taxon>
        <taxon>Actinomycetota</taxon>
        <taxon>Actinomycetes</taxon>
        <taxon>Kitasatosporales</taxon>
        <taxon>Streptomycetaceae</taxon>
        <taxon>Streptomyces</taxon>
    </lineage>
</organism>
<gene>
    <name evidence="9" type="ORF">JFN87_28375</name>
</gene>
<feature type="transmembrane region" description="Helical" evidence="6">
    <location>
        <begin position="124"/>
        <end position="152"/>
    </location>
</feature>
<dbReference type="GO" id="GO:0140359">
    <property type="term" value="F:ABC-type transporter activity"/>
    <property type="evidence" value="ECO:0007669"/>
    <property type="project" value="InterPro"/>
</dbReference>
<feature type="transmembrane region" description="Helical" evidence="6">
    <location>
        <begin position="195"/>
        <end position="213"/>
    </location>
</feature>
<accession>A0A940RXL7</accession>
<keyword evidence="4 6" id="KW-0472">Membrane</keyword>
<feature type="transmembrane region" description="Helical" evidence="6">
    <location>
        <begin position="47"/>
        <end position="67"/>
    </location>
</feature>
<proteinExistence type="inferred from homology"/>
<feature type="transmembrane region" description="Helical" evidence="6">
    <location>
        <begin position="79"/>
        <end position="103"/>
    </location>
</feature>
<feature type="transmembrane region" description="Helical" evidence="6">
    <location>
        <begin position="164"/>
        <end position="183"/>
    </location>
</feature>
<dbReference type="InterPro" id="IPR013525">
    <property type="entry name" value="ABC2_TM"/>
</dbReference>
<evidence type="ECO:0000313" key="10">
    <source>
        <dbReference type="Proteomes" id="UP000670475"/>
    </source>
</evidence>
<dbReference type="InterPro" id="IPR051784">
    <property type="entry name" value="Nod_factor_ABC_transporter"/>
</dbReference>
<dbReference type="PANTHER" id="PTHR43229:SF2">
    <property type="entry name" value="NODULATION PROTEIN J"/>
    <property type="match status" value="1"/>
</dbReference>
<evidence type="ECO:0000259" key="8">
    <source>
        <dbReference type="PROSITE" id="PS51012"/>
    </source>
</evidence>
<comment type="caution">
    <text evidence="9">The sequence shown here is derived from an EMBL/GenBank/DDBJ whole genome shotgun (WGS) entry which is preliminary data.</text>
</comment>
<dbReference type="InterPro" id="IPR047817">
    <property type="entry name" value="ABC2_TM_bact-type"/>
</dbReference>
<keyword evidence="5" id="KW-0046">Antibiotic resistance</keyword>
<dbReference type="PIRSF" id="PIRSF006648">
    <property type="entry name" value="DrrB"/>
    <property type="match status" value="1"/>
</dbReference>
<evidence type="ECO:0000256" key="4">
    <source>
        <dbReference type="ARBA" id="ARBA00023136"/>
    </source>
</evidence>
<dbReference type="RefSeq" id="WP_209344562.1">
    <property type="nucleotide sequence ID" value="NZ_JAGIQL010000180.1"/>
</dbReference>
<feature type="transmembrane region" description="Helical" evidence="6">
    <location>
        <begin position="260"/>
        <end position="278"/>
    </location>
</feature>
<dbReference type="AlphaFoldDB" id="A0A940RXL7"/>
<comment type="similarity">
    <text evidence="6">Belongs to the ABC-2 integral membrane protein family.</text>
</comment>
<keyword evidence="3 6" id="KW-1133">Transmembrane helix</keyword>
<keyword evidence="6" id="KW-0813">Transport</keyword>
<dbReference type="Proteomes" id="UP000670475">
    <property type="component" value="Unassembled WGS sequence"/>
</dbReference>
<dbReference type="EMBL" id="JAGIQL010000180">
    <property type="protein sequence ID" value="MBP0461347.1"/>
    <property type="molecule type" value="Genomic_DNA"/>
</dbReference>
<dbReference type="PANTHER" id="PTHR43229">
    <property type="entry name" value="NODULATION PROTEIN J"/>
    <property type="match status" value="1"/>
</dbReference>
<keyword evidence="10" id="KW-1185">Reference proteome</keyword>
<evidence type="ECO:0000256" key="7">
    <source>
        <dbReference type="SAM" id="MobiDB-lite"/>
    </source>
</evidence>
<evidence type="ECO:0000313" key="9">
    <source>
        <dbReference type="EMBL" id="MBP0461347.1"/>
    </source>
</evidence>
<dbReference type="PROSITE" id="PS51012">
    <property type="entry name" value="ABC_TM2"/>
    <property type="match status" value="1"/>
</dbReference>
<keyword evidence="6" id="KW-1003">Cell membrane</keyword>
<dbReference type="GO" id="GO:0046677">
    <property type="term" value="P:response to antibiotic"/>
    <property type="evidence" value="ECO:0007669"/>
    <property type="project" value="UniProtKB-KW"/>
</dbReference>
<evidence type="ECO:0000256" key="1">
    <source>
        <dbReference type="ARBA" id="ARBA00004141"/>
    </source>
</evidence>
<evidence type="ECO:0000256" key="3">
    <source>
        <dbReference type="ARBA" id="ARBA00022989"/>
    </source>
</evidence>
<dbReference type="InterPro" id="IPR000412">
    <property type="entry name" value="ABC_2_transport"/>
</dbReference>
<name>A0A940RXL7_9ACTN</name>
<comment type="subcellular location">
    <subcellularLocation>
        <location evidence="6">Cell membrane</location>
        <topology evidence="6">Multi-pass membrane protein</topology>
    </subcellularLocation>
    <subcellularLocation>
        <location evidence="1">Membrane</location>
        <topology evidence="1">Multi-pass membrane protein</topology>
    </subcellularLocation>
</comment>
<dbReference type="GO" id="GO:0043190">
    <property type="term" value="C:ATP-binding cassette (ABC) transporter complex"/>
    <property type="evidence" value="ECO:0007669"/>
    <property type="project" value="InterPro"/>
</dbReference>
<reference evidence="9" key="1">
    <citation type="submission" date="2021-03" db="EMBL/GenBank/DDBJ databases">
        <title>Whole genome sequence of Streptomyces bomunensis MMS17-BM035.</title>
        <authorList>
            <person name="Lee J.H."/>
        </authorList>
    </citation>
    <scope>NUCLEOTIDE SEQUENCE</scope>
    <source>
        <strain evidence="9">MMS17-BM035</strain>
    </source>
</reference>
<feature type="region of interest" description="Disordered" evidence="7">
    <location>
        <begin position="1"/>
        <end position="21"/>
    </location>
</feature>
<keyword evidence="2 6" id="KW-0812">Transmembrane</keyword>